<dbReference type="PROSITE" id="PS51900">
    <property type="entry name" value="CB"/>
    <property type="match status" value="1"/>
</dbReference>
<dbReference type="InterPro" id="IPR044068">
    <property type="entry name" value="CB"/>
</dbReference>
<keyword evidence="4" id="KW-0159">Chromosome partition</keyword>
<comment type="caution">
    <text evidence="12">The sequence shown here is derived from an EMBL/GenBank/DDBJ whole genome shotgun (WGS) entry which is preliminary data.</text>
</comment>
<dbReference type="GO" id="GO:0006310">
    <property type="term" value="P:DNA recombination"/>
    <property type="evidence" value="ECO:0007669"/>
    <property type="project" value="UniProtKB-KW"/>
</dbReference>
<dbReference type="GO" id="GO:0051301">
    <property type="term" value="P:cell division"/>
    <property type="evidence" value="ECO:0007669"/>
    <property type="project" value="UniProtKB-KW"/>
</dbReference>
<sequence>AERNLSENSIRAYLADLESLLLHINQLGVSEFAQLELNHIRSWLANLSTKGAARSSITRRVVSIRAFTYWGARSGWLSRDIGKDLIAPKPERSLPDVLDIESAALAIKALEVRAQEEESASSLRDLALVEVLYGSGIRISELVGLDLGDIDRQRSTIKVMGKGSKERIVPIGQPALTAVDNWINKARAELVSQSSGSALFIGSRGKRIDQRVARSVVYQAMEAIGSDKKLGPHTLRHSAATHLLEGGADLRTVQEILGHSSLATTQIYTHVSQERIKKAYEQAHPRA</sequence>
<dbReference type="SUPFAM" id="SSF47823">
    <property type="entry name" value="lambda integrase-like, N-terminal domain"/>
    <property type="match status" value="1"/>
</dbReference>
<dbReference type="Pfam" id="PF02899">
    <property type="entry name" value="Phage_int_SAM_1"/>
    <property type="match status" value="1"/>
</dbReference>
<dbReference type="CDD" id="cd00798">
    <property type="entry name" value="INT_XerDC_C"/>
    <property type="match status" value="1"/>
</dbReference>
<evidence type="ECO:0000256" key="2">
    <source>
        <dbReference type="ARBA" id="ARBA00022490"/>
    </source>
</evidence>
<dbReference type="EMBL" id="LIAW01000380">
    <property type="protein sequence ID" value="KRO30551.1"/>
    <property type="molecule type" value="Genomic_DNA"/>
</dbReference>
<dbReference type="GO" id="GO:0007059">
    <property type="term" value="P:chromosome segregation"/>
    <property type="evidence" value="ECO:0007669"/>
    <property type="project" value="UniProtKB-KW"/>
</dbReference>
<dbReference type="InterPro" id="IPR004107">
    <property type="entry name" value="Integrase_SAM-like_N"/>
</dbReference>
<dbReference type="Gene3D" id="1.10.443.10">
    <property type="entry name" value="Intergrase catalytic core"/>
    <property type="match status" value="1"/>
</dbReference>
<evidence type="ECO:0000256" key="6">
    <source>
        <dbReference type="ARBA" id="ARBA00023125"/>
    </source>
</evidence>
<proteinExistence type="inferred from homology"/>
<evidence type="ECO:0000259" key="10">
    <source>
        <dbReference type="PROSITE" id="PS51898"/>
    </source>
</evidence>
<evidence type="ECO:0000256" key="1">
    <source>
        <dbReference type="ARBA" id="ARBA00004496"/>
    </source>
</evidence>
<dbReference type="SUPFAM" id="SSF56349">
    <property type="entry name" value="DNA breaking-rejoining enzymes"/>
    <property type="match status" value="1"/>
</dbReference>
<dbReference type="Pfam" id="PF00589">
    <property type="entry name" value="Phage_integrase"/>
    <property type="match status" value="1"/>
</dbReference>
<evidence type="ECO:0000256" key="3">
    <source>
        <dbReference type="ARBA" id="ARBA00022618"/>
    </source>
</evidence>
<keyword evidence="5" id="KW-0229">DNA integration</keyword>
<keyword evidence="7" id="KW-0233">DNA recombination</keyword>
<keyword evidence="2" id="KW-0963">Cytoplasm</keyword>
<name>A0A0R2NXP2_9ACTN</name>
<dbReference type="HAMAP" id="MF_01808">
    <property type="entry name" value="Recomb_XerC_XerD"/>
    <property type="match status" value="1"/>
</dbReference>
<dbReference type="PROSITE" id="PS51898">
    <property type="entry name" value="TYR_RECOMBINASE"/>
    <property type="match status" value="1"/>
</dbReference>
<organism evidence="12 13">
    <name type="scientific">Actinobacteria bacterium BACL2 MAG-121001-bin67</name>
    <dbReference type="NCBI Taxonomy" id="1655572"/>
    <lineage>
        <taxon>Bacteria</taxon>
        <taxon>Bacillati</taxon>
        <taxon>Actinomycetota</taxon>
        <taxon>Actinomycetes</taxon>
        <taxon>Actinomycetes incertae sedis</taxon>
        <taxon>ac1 cluster</taxon>
    </lineage>
</organism>
<protein>
    <submittedName>
        <fullName evidence="12">Recombinase XerC</fullName>
    </submittedName>
</protein>
<accession>A0A0R2NXP2</accession>
<evidence type="ECO:0000313" key="12">
    <source>
        <dbReference type="EMBL" id="KRO30551.1"/>
    </source>
</evidence>
<dbReference type="NCBIfam" id="NF001399">
    <property type="entry name" value="PRK00283.1"/>
    <property type="match status" value="1"/>
</dbReference>
<evidence type="ECO:0000313" key="13">
    <source>
        <dbReference type="Proteomes" id="UP000053349"/>
    </source>
</evidence>
<keyword evidence="8" id="KW-0131">Cell cycle</keyword>
<dbReference type="InterPro" id="IPR013762">
    <property type="entry name" value="Integrase-like_cat_sf"/>
</dbReference>
<evidence type="ECO:0000259" key="11">
    <source>
        <dbReference type="PROSITE" id="PS51900"/>
    </source>
</evidence>
<evidence type="ECO:0000256" key="7">
    <source>
        <dbReference type="ARBA" id="ARBA00023172"/>
    </source>
</evidence>
<dbReference type="InterPro" id="IPR050090">
    <property type="entry name" value="Tyrosine_recombinase_XerCD"/>
</dbReference>
<keyword evidence="3" id="KW-0132">Cell division</keyword>
<feature type="non-terminal residue" evidence="12">
    <location>
        <position position="1"/>
    </location>
</feature>
<dbReference type="Gene3D" id="1.10.150.130">
    <property type="match status" value="1"/>
</dbReference>
<evidence type="ECO:0000256" key="9">
    <source>
        <dbReference type="PROSITE-ProRule" id="PRU01248"/>
    </source>
</evidence>
<dbReference type="InterPro" id="IPR023009">
    <property type="entry name" value="Tyrosine_recombinase_XerC/XerD"/>
</dbReference>
<dbReference type="GO" id="GO:0015074">
    <property type="term" value="P:DNA integration"/>
    <property type="evidence" value="ECO:0007669"/>
    <property type="project" value="UniProtKB-KW"/>
</dbReference>
<gene>
    <name evidence="12" type="ORF">ABR64_03610</name>
</gene>
<dbReference type="GO" id="GO:0003677">
    <property type="term" value="F:DNA binding"/>
    <property type="evidence" value="ECO:0007669"/>
    <property type="project" value="UniProtKB-UniRule"/>
</dbReference>
<dbReference type="InterPro" id="IPR010998">
    <property type="entry name" value="Integrase_recombinase_N"/>
</dbReference>
<dbReference type="InterPro" id="IPR002104">
    <property type="entry name" value="Integrase_catalytic"/>
</dbReference>
<keyword evidence="6 9" id="KW-0238">DNA-binding</keyword>
<dbReference type="PANTHER" id="PTHR30349">
    <property type="entry name" value="PHAGE INTEGRASE-RELATED"/>
    <property type="match status" value="1"/>
</dbReference>
<dbReference type="PANTHER" id="PTHR30349:SF77">
    <property type="entry name" value="TYROSINE RECOMBINASE XERC"/>
    <property type="match status" value="1"/>
</dbReference>
<dbReference type="AlphaFoldDB" id="A0A0R2NXP2"/>
<feature type="domain" description="Tyr recombinase" evidence="10">
    <location>
        <begin position="93"/>
        <end position="281"/>
    </location>
</feature>
<dbReference type="Proteomes" id="UP000053349">
    <property type="component" value="Unassembled WGS sequence"/>
</dbReference>
<evidence type="ECO:0000256" key="5">
    <source>
        <dbReference type="ARBA" id="ARBA00022908"/>
    </source>
</evidence>
<feature type="domain" description="Core-binding (CB)" evidence="11">
    <location>
        <begin position="1"/>
        <end position="72"/>
    </location>
</feature>
<comment type="subcellular location">
    <subcellularLocation>
        <location evidence="1">Cytoplasm</location>
    </subcellularLocation>
</comment>
<evidence type="ECO:0000256" key="4">
    <source>
        <dbReference type="ARBA" id="ARBA00022829"/>
    </source>
</evidence>
<dbReference type="InterPro" id="IPR011010">
    <property type="entry name" value="DNA_brk_join_enz"/>
</dbReference>
<dbReference type="GO" id="GO:0005737">
    <property type="term" value="C:cytoplasm"/>
    <property type="evidence" value="ECO:0007669"/>
    <property type="project" value="UniProtKB-SubCell"/>
</dbReference>
<evidence type="ECO:0000256" key="8">
    <source>
        <dbReference type="ARBA" id="ARBA00023306"/>
    </source>
</evidence>
<reference evidence="12 13" key="1">
    <citation type="submission" date="2015-10" db="EMBL/GenBank/DDBJ databases">
        <title>Metagenome-Assembled Genomes uncover a global brackish microbiome.</title>
        <authorList>
            <person name="Hugerth L.W."/>
            <person name="Larsson J."/>
            <person name="Alneberg J."/>
            <person name="Lindh M.V."/>
            <person name="Legrand C."/>
            <person name="Pinhassi J."/>
            <person name="Andersson A.F."/>
        </authorList>
    </citation>
    <scope>NUCLEOTIDE SEQUENCE [LARGE SCALE GENOMIC DNA]</scope>
    <source>
        <strain evidence="12">BACL2 MAG-121001-bin67</strain>
    </source>
</reference>